<evidence type="ECO:0000313" key="1">
    <source>
        <dbReference type="EMBL" id="JAG99795.1"/>
    </source>
</evidence>
<proteinExistence type="predicted"/>
<organism evidence="1">
    <name type="scientific">Anguilla anguilla</name>
    <name type="common">European freshwater eel</name>
    <name type="synonym">Muraena anguilla</name>
    <dbReference type="NCBI Taxonomy" id="7936"/>
    <lineage>
        <taxon>Eukaryota</taxon>
        <taxon>Metazoa</taxon>
        <taxon>Chordata</taxon>
        <taxon>Craniata</taxon>
        <taxon>Vertebrata</taxon>
        <taxon>Euteleostomi</taxon>
        <taxon>Actinopterygii</taxon>
        <taxon>Neopterygii</taxon>
        <taxon>Teleostei</taxon>
        <taxon>Anguilliformes</taxon>
        <taxon>Anguillidae</taxon>
        <taxon>Anguilla</taxon>
    </lineage>
</organism>
<sequence length="55" mass="6300">MYCLRFPVRIQLCVGRKKYNPDLSANTSQLTYSVTKCVMHSTEGNTIPSRMYSPI</sequence>
<protein>
    <submittedName>
        <fullName evidence="1">Uncharacterized protein</fullName>
    </submittedName>
</protein>
<accession>A0A0E9P5L6</accession>
<name>A0A0E9P5L6_ANGAN</name>
<dbReference type="AlphaFoldDB" id="A0A0E9P5L6"/>
<reference evidence="1" key="1">
    <citation type="submission" date="2014-11" db="EMBL/GenBank/DDBJ databases">
        <authorList>
            <person name="Amaro Gonzalez C."/>
        </authorList>
    </citation>
    <scope>NUCLEOTIDE SEQUENCE</scope>
</reference>
<reference evidence="1" key="2">
    <citation type="journal article" date="2015" name="Fish Shellfish Immunol.">
        <title>Early steps in the European eel (Anguilla anguilla)-Vibrio vulnificus interaction in the gills: Role of the RtxA13 toxin.</title>
        <authorList>
            <person name="Callol A."/>
            <person name="Pajuelo D."/>
            <person name="Ebbesson L."/>
            <person name="Teles M."/>
            <person name="MacKenzie S."/>
            <person name="Amaro C."/>
        </authorList>
    </citation>
    <scope>NUCLEOTIDE SEQUENCE</scope>
</reference>
<dbReference type="EMBL" id="GBXM01108781">
    <property type="protein sequence ID" value="JAG99795.1"/>
    <property type="molecule type" value="Transcribed_RNA"/>
</dbReference>